<dbReference type="PROSITE" id="PS00108">
    <property type="entry name" value="PROTEIN_KINASE_ST"/>
    <property type="match status" value="1"/>
</dbReference>
<keyword evidence="3" id="KW-1003">Cell membrane</keyword>
<dbReference type="AlphaFoldDB" id="A0AAF0W8J0"/>
<dbReference type="GO" id="GO:0005886">
    <property type="term" value="C:plasma membrane"/>
    <property type="evidence" value="ECO:0007669"/>
    <property type="project" value="UniProtKB-SubCell"/>
</dbReference>
<keyword evidence="4 12" id="KW-0723">Serine/threonine-protein kinase</keyword>
<dbReference type="PROSITE" id="PS50011">
    <property type="entry name" value="PROTEIN_KINASE_DOM"/>
    <property type="match status" value="1"/>
</dbReference>
<keyword evidence="15" id="KW-1185">Reference proteome</keyword>
<name>A0AAF0W8J0_DAUCS</name>
<proteinExistence type="inferred from homology"/>
<evidence type="ECO:0000256" key="2">
    <source>
        <dbReference type="ARBA" id="ARBA00012513"/>
    </source>
</evidence>
<accession>A0AAF0W8J0</accession>
<evidence type="ECO:0000256" key="12">
    <source>
        <dbReference type="RuleBase" id="RU000304"/>
    </source>
</evidence>
<evidence type="ECO:0000256" key="5">
    <source>
        <dbReference type="ARBA" id="ARBA00022679"/>
    </source>
</evidence>
<sequence length="324" mass="36702">MPLKPWRQEEVLQSSNLKRFDYDDLKKATKNFRPDSIVGEGGFGCVFKGWIDENTFAATRYGTGLGIAVKELNLHGLQGRQEWLAEINYLGTLCHPNLVKLIGYCVKEEQRLLVYEFMSQGSLENHLFRRRSYSKLLSWNLRISIALGAAKGLAYLHSSEPIVIYRDFKASNILIDSNYNAKLSDFGLARYGPDYGMTHVSTRVVGTYGYAAPEYMATGHLTIKSDIYSFGVVLLEILAGRRAYDPNLPETEKDLVKWAGPYLTNKRKILHVMDERIKGQYTVRAALKASSLALKCLSEDRKSRPGSDQLVIELEQLLKMCKTQ</sequence>
<comment type="catalytic activity">
    <reaction evidence="9">
        <text>L-threonyl-[protein] + ATP = O-phospho-L-threonyl-[protein] + ADP + H(+)</text>
        <dbReference type="Rhea" id="RHEA:46608"/>
        <dbReference type="Rhea" id="RHEA-COMP:11060"/>
        <dbReference type="Rhea" id="RHEA-COMP:11605"/>
        <dbReference type="ChEBI" id="CHEBI:15378"/>
        <dbReference type="ChEBI" id="CHEBI:30013"/>
        <dbReference type="ChEBI" id="CHEBI:30616"/>
        <dbReference type="ChEBI" id="CHEBI:61977"/>
        <dbReference type="ChEBI" id="CHEBI:456216"/>
        <dbReference type="EC" id="2.7.11.1"/>
    </reaction>
</comment>
<dbReference type="InterPro" id="IPR011009">
    <property type="entry name" value="Kinase-like_dom_sf"/>
</dbReference>
<dbReference type="KEGG" id="dcr:108226517"/>
<dbReference type="InterPro" id="IPR000719">
    <property type="entry name" value="Prot_kinase_dom"/>
</dbReference>
<dbReference type="InterPro" id="IPR001245">
    <property type="entry name" value="Ser-Thr/Tyr_kinase_cat_dom"/>
</dbReference>
<dbReference type="PANTHER" id="PTHR45621">
    <property type="entry name" value="OS01G0588500 PROTEIN-RELATED"/>
    <property type="match status" value="1"/>
</dbReference>
<evidence type="ECO:0000256" key="9">
    <source>
        <dbReference type="ARBA" id="ARBA00047899"/>
    </source>
</evidence>
<evidence type="ECO:0000313" key="15">
    <source>
        <dbReference type="Proteomes" id="UP000077755"/>
    </source>
</evidence>
<dbReference type="EMBL" id="CP093343">
    <property type="protein sequence ID" value="WOG83320.1"/>
    <property type="molecule type" value="Genomic_DNA"/>
</dbReference>
<dbReference type="FunFam" id="1.10.510.10:FF:000095">
    <property type="entry name" value="protein STRUBBELIG-RECEPTOR FAMILY 8"/>
    <property type="match status" value="1"/>
</dbReference>
<dbReference type="InterPro" id="IPR050823">
    <property type="entry name" value="Plant_Ser_Thr_Prot_Kinase"/>
</dbReference>
<dbReference type="FunFam" id="3.30.200.20:FF:000228">
    <property type="entry name" value="Serine/threonine-protein kinase BIK1"/>
    <property type="match status" value="1"/>
</dbReference>
<evidence type="ECO:0000256" key="11">
    <source>
        <dbReference type="PROSITE-ProRule" id="PRU10141"/>
    </source>
</evidence>
<reference evidence="14" key="2">
    <citation type="submission" date="2022-03" db="EMBL/GenBank/DDBJ databases">
        <title>Draft title - Genomic analysis of global carrot germplasm unveils the trajectory of domestication and the origin of high carotenoid orange carrot.</title>
        <authorList>
            <person name="Iorizzo M."/>
            <person name="Ellison S."/>
            <person name="Senalik D."/>
            <person name="Macko-Podgorni A."/>
            <person name="Grzebelus D."/>
            <person name="Bostan H."/>
            <person name="Rolling W."/>
            <person name="Curaba J."/>
            <person name="Simon P."/>
        </authorList>
    </citation>
    <scope>NUCLEOTIDE SEQUENCE</scope>
    <source>
        <tissue evidence="14">Leaf</tissue>
    </source>
</reference>
<gene>
    <name evidence="14" type="ORF">DCAR_0102495</name>
</gene>
<reference evidence="14" key="1">
    <citation type="journal article" date="2016" name="Nat. Genet.">
        <title>A high-quality carrot genome assembly provides new insights into carotenoid accumulation and asterid genome evolution.</title>
        <authorList>
            <person name="Iorizzo M."/>
            <person name="Ellison S."/>
            <person name="Senalik D."/>
            <person name="Zeng P."/>
            <person name="Satapoomin P."/>
            <person name="Huang J."/>
            <person name="Bowman M."/>
            <person name="Iovene M."/>
            <person name="Sanseverino W."/>
            <person name="Cavagnaro P."/>
            <person name="Yildiz M."/>
            <person name="Macko-Podgorni A."/>
            <person name="Moranska E."/>
            <person name="Grzebelus E."/>
            <person name="Grzebelus D."/>
            <person name="Ashrafi H."/>
            <person name="Zheng Z."/>
            <person name="Cheng S."/>
            <person name="Spooner D."/>
            <person name="Van Deynze A."/>
            <person name="Simon P."/>
        </authorList>
    </citation>
    <scope>NUCLEOTIDE SEQUENCE</scope>
    <source>
        <tissue evidence="14">Leaf</tissue>
    </source>
</reference>
<evidence type="ECO:0000256" key="6">
    <source>
        <dbReference type="ARBA" id="ARBA00022741"/>
    </source>
</evidence>
<comment type="similarity">
    <text evidence="12">Belongs to the protein kinase superfamily.</text>
</comment>
<evidence type="ECO:0000256" key="4">
    <source>
        <dbReference type="ARBA" id="ARBA00022527"/>
    </source>
</evidence>
<keyword evidence="3" id="KW-0472">Membrane</keyword>
<dbReference type="SUPFAM" id="SSF56112">
    <property type="entry name" value="Protein kinase-like (PK-like)"/>
    <property type="match status" value="1"/>
</dbReference>
<evidence type="ECO:0000256" key="7">
    <source>
        <dbReference type="ARBA" id="ARBA00022777"/>
    </source>
</evidence>
<dbReference type="PIRSF" id="PIRSF000654">
    <property type="entry name" value="Integrin-linked_kinase"/>
    <property type="match status" value="1"/>
</dbReference>
<keyword evidence="6 11" id="KW-0547">Nucleotide-binding</keyword>
<keyword evidence="7" id="KW-0418">Kinase</keyword>
<dbReference type="InterPro" id="IPR017441">
    <property type="entry name" value="Protein_kinase_ATP_BS"/>
</dbReference>
<dbReference type="Proteomes" id="UP000077755">
    <property type="component" value="Chromosome 1"/>
</dbReference>
<feature type="binding site" evidence="11">
    <location>
        <position position="70"/>
    </location>
    <ligand>
        <name>ATP</name>
        <dbReference type="ChEBI" id="CHEBI:30616"/>
    </ligand>
</feature>
<dbReference type="Pfam" id="PF07714">
    <property type="entry name" value="PK_Tyr_Ser-Thr"/>
    <property type="match status" value="1"/>
</dbReference>
<evidence type="ECO:0000256" key="10">
    <source>
        <dbReference type="ARBA" id="ARBA00048679"/>
    </source>
</evidence>
<dbReference type="GO" id="GO:0005524">
    <property type="term" value="F:ATP binding"/>
    <property type="evidence" value="ECO:0007669"/>
    <property type="project" value="UniProtKB-UniRule"/>
</dbReference>
<dbReference type="Gene3D" id="3.30.200.20">
    <property type="entry name" value="Phosphorylase Kinase, domain 1"/>
    <property type="match status" value="1"/>
</dbReference>
<protein>
    <recommendedName>
        <fullName evidence="2">non-specific serine/threonine protein kinase</fullName>
        <ecNumber evidence="2">2.7.11.1</ecNumber>
    </recommendedName>
</protein>
<keyword evidence="5" id="KW-0808">Transferase</keyword>
<comment type="subcellular location">
    <subcellularLocation>
        <location evidence="1">Cell membrane</location>
    </subcellularLocation>
</comment>
<comment type="catalytic activity">
    <reaction evidence="10">
        <text>L-seryl-[protein] + ATP = O-phospho-L-seryl-[protein] + ADP + H(+)</text>
        <dbReference type="Rhea" id="RHEA:17989"/>
        <dbReference type="Rhea" id="RHEA-COMP:9863"/>
        <dbReference type="Rhea" id="RHEA-COMP:11604"/>
        <dbReference type="ChEBI" id="CHEBI:15378"/>
        <dbReference type="ChEBI" id="CHEBI:29999"/>
        <dbReference type="ChEBI" id="CHEBI:30616"/>
        <dbReference type="ChEBI" id="CHEBI:83421"/>
        <dbReference type="ChEBI" id="CHEBI:456216"/>
        <dbReference type="EC" id="2.7.11.1"/>
    </reaction>
</comment>
<organism evidence="14 15">
    <name type="scientific">Daucus carota subsp. sativus</name>
    <name type="common">Carrot</name>
    <dbReference type="NCBI Taxonomy" id="79200"/>
    <lineage>
        <taxon>Eukaryota</taxon>
        <taxon>Viridiplantae</taxon>
        <taxon>Streptophyta</taxon>
        <taxon>Embryophyta</taxon>
        <taxon>Tracheophyta</taxon>
        <taxon>Spermatophyta</taxon>
        <taxon>Magnoliopsida</taxon>
        <taxon>eudicotyledons</taxon>
        <taxon>Gunneridae</taxon>
        <taxon>Pentapetalae</taxon>
        <taxon>asterids</taxon>
        <taxon>campanulids</taxon>
        <taxon>Apiales</taxon>
        <taxon>Apiaceae</taxon>
        <taxon>Apioideae</taxon>
        <taxon>Scandiceae</taxon>
        <taxon>Daucinae</taxon>
        <taxon>Daucus</taxon>
        <taxon>Daucus sect. Daucus</taxon>
    </lineage>
</organism>
<evidence type="ECO:0000313" key="14">
    <source>
        <dbReference type="EMBL" id="WOG83320.1"/>
    </source>
</evidence>
<dbReference type="PROSITE" id="PS00107">
    <property type="entry name" value="PROTEIN_KINASE_ATP"/>
    <property type="match status" value="1"/>
</dbReference>
<dbReference type="EC" id="2.7.11.1" evidence="2"/>
<dbReference type="GO" id="GO:0004674">
    <property type="term" value="F:protein serine/threonine kinase activity"/>
    <property type="evidence" value="ECO:0007669"/>
    <property type="project" value="UniProtKB-KW"/>
</dbReference>
<evidence type="ECO:0000256" key="8">
    <source>
        <dbReference type="ARBA" id="ARBA00022840"/>
    </source>
</evidence>
<dbReference type="InterPro" id="IPR008271">
    <property type="entry name" value="Ser/Thr_kinase_AS"/>
</dbReference>
<evidence type="ECO:0000259" key="13">
    <source>
        <dbReference type="PROSITE" id="PS50011"/>
    </source>
</evidence>
<evidence type="ECO:0000256" key="1">
    <source>
        <dbReference type="ARBA" id="ARBA00004236"/>
    </source>
</evidence>
<dbReference type="Gene3D" id="1.10.510.10">
    <property type="entry name" value="Transferase(Phosphotransferase) domain 1"/>
    <property type="match status" value="1"/>
</dbReference>
<evidence type="ECO:0000256" key="3">
    <source>
        <dbReference type="ARBA" id="ARBA00022475"/>
    </source>
</evidence>
<feature type="domain" description="Protein kinase" evidence="13">
    <location>
        <begin position="32"/>
        <end position="318"/>
    </location>
</feature>
<keyword evidence="8 11" id="KW-0067">ATP-binding</keyword>